<feature type="transmembrane region" description="Helical" evidence="2">
    <location>
        <begin position="249"/>
        <end position="272"/>
    </location>
</feature>
<name>A0A495W7P2_9PSEU</name>
<comment type="caution">
    <text evidence="4">The sequence shown here is derived from an EMBL/GenBank/DDBJ whole genome shotgun (WGS) entry which is preliminary data.</text>
</comment>
<dbReference type="Proteomes" id="UP000282084">
    <property type="component" value="Unassembled WGS sequence"/>
</dbReference>
<dbReference type="Pfam" id="PF18155">
    <property type="entry name" value="pPIWI_RE_Z"/>
    <property type="match status" value="1"/>
</dbReference>
<sequence>MRDLNGWTKRLESMFLPADRVHDLTLLAKVELGLRLVEELDRTQPPTAVWTLLGGYHFARVGGLVDNPAAEWMVTCARHRLWTLRRRRNWMHALQRYVDLPDHLRRYGLDPALTSFTPLKPSHAADRDKLYEEELRTLPPHARQSITLAKPGRYRLIAQRRITTLTIPDECGVRDDDRVRHGAAHRLANVADPLDIPLCELGDVADHIDGLGIPDEDNWRERFDNLYLYLRGAGESEFKQSGTLRLERLLHLVGMVGAGKSTLMVLLAVWAAQNGLRITLVVGDVAEQLRLTRLLRHILDDPEDGDDTAVAPVLGTATRQLHVERLHRRVAARGRPSILQHSDEDGFDSLSTACPADPLRDVPSTAPLRFTDAPCTGLYDPSPEATDDEEPDRGALDGLGPARGCPLWYRCPRHLEARHLVTAKIWVANPASLLQSRVPRHLSVDRMRYLELACARSDIVVVDEADRVMANLDIAFAPSATLVVKGPDSWLDRVLTHKIGELAREGRVQLTDPVVARWEMALTVVGTATNRLYEMLIKDENLREWVGIEYFSSWTLQEKLLHDWYPEQAPGSDPPAAPVEDWDRYESDADAVSDSGAGPAPTPWAARKKYVAEAFDDFRDDPLGDRGIRSEQITDALTDATKDLLQTVDSVGARQRTRTALELLLEGPPALGERLPTPEAREGADIHAAEVPGSPEWYERMVVRLEFALLVAALHHRLDQLTQLWPQVESALRLDRTDNELVRRPLHDYAPIIPESPMGNVLGFQYLPDQEEDHQGRVTGTLRFFRCEGVGRELLLSLPEIGRDHHNGRHGPHVMLMSGTSWAGTSTKSHVIAPVRAVLGPKEEFLDAVKETVFTTRFLYDGNRPLSLSGAPPGTKADILRKMVHQLARPVDGRKFSPLDEELAAVADSDRRRVLLLVGSYKDALEVANLLDAAGNRWNGRVRALVPDDQELAAQPTSSATGVRRGDVADFAKDEDAEVLVAPLMAVERGHNILNVGKVAAFGVAIFLARPHPRPDDLAMAVFAINDWATRYTRGLGRADTEYGTFEDVVTKHDDLDLAGKAFRKLGRTQWNRVLHRRYVYTRLGKHDKQSFAWDHLVTMWQVIGRLVRGGVPARVVFVDAKFAPRAAAAAAPNADPKVRGQRDTAASSLLVNLREVLAPYFDPDSAGRPSGDPADSDLVQRLYQPLYNALCEMPEVGPPKRPTRS</sequence>
<accession>A0A495W7P2</accession>
<feature type="region of interest" description="Disordered" evidence="1">
    <location>
        <begin position="363"/>
        <end position="397"/>
    </location>
</feature>
<reference evidence="4 5" key="1">
    <citation type="submission" date="2018-10" db="EMBL/GenBank/DDBJ databases">
        <title>Sequencing the genomes of 1000 actinobacteria strains.</title>
        <authorList>
            <person name="Klenk H.-P."/>
        </authorList>
    </citation>
    <scope>NUCLEOTIDE SEQUENCE [LARGE SCALE GENOMIC DNA]</scope>
    <source>
        <strain evidence="4 5">DSM 43800</strain>
    </source>
</reference>
<evidence type="ECO:0000256" key="2">
    <source>
        <dbReference type="SAM" id="Phobius"/>
    </source>
</evidence>
<dbReference type="InterPro" id="IPR027417">
    <property type="entry name" value="P-loop_NTPase"/>
</dbReference>
<dbReference type="RefSeq" id="WP_211347144.1">
    <property type="nucleotide sequence ID" value="NZ_RBXO01000001.1"/>
</dbReference>
<keyword evidence="2" id="KW-0472">Membrane</keyword>
<dbReference type="AlphaFoldDB" id="A0A495W7P2"/>
<dbReference type="InterPro" id="IPR055254">
    <property type="entry name" value="pPIWI_RE_Z"/>
</dbReference>
<evidence type="ECO:0000313" key="5">
    <source>
        <dbReference type="Proteomes" id="UP000282084"/>
    </source>
</evidence>
<keyword evidence="2" id="KW-1133">Transmembrane helix</keyword>
<dbReference type="SUPFAM" id="SSF52540">
    <property type="entry name" value="P-loop containing nucleoside triphosphate hydrolases"/>
    <property type="match status" value="1"/>
</dbReference>
<organism evidence="4 5">
    <name type="scientific">Saccharothrix australiensis</name>
    <dbReference type="NCBI Taxonomy" id="2072"/>
    <lineage>
        <taxon>Bacteria</taxon>
        <taxon>Bacillati</taxon>
        <taxon>Actinomycetota</taxon>
        <taxon>Actinomycetes</taxon>
        <taxon>Pseudonocardiales</taxon>
        <taxon>Pseudonocardiaceae</taxon>
        <taxon>Saccharothrix</taxon>
    </lineage>
</organism>
<gene>
    <name evidence="4" type="ORF">C8E97_5362</name>
</gene>
<dbReference type="EMBL" id="RBXO01000001">
    <property type="protein sequence ID" value="RKT56653.1"/>
    <property type="molecule type" value="Genomic_DNA"/>
</dbReference>
<feature type="domain" description="pPIWI-RE three-gene island" evidence="3">
    <location>
        <begin position="24"/>
        <end position="170"/>
    </location>
</feature>
<protein>
    <recommendedName>
        <fullName evidence="3">pPIWI-RE three-gene island domain-containing protein</fullName>
    </recommendedName>
</protein>
<keyword evidence="2" id="KW-0812">Transmembrane</keyword>
<evidence type="ECO:0000313" key="4">
    <source>
        <dbReference type="EMBL" id="RKT56653.1"/>
    </source>
</evidence>
<keyword evidence="5" id="KW-1185">Reference proteome</keyword>
<proteinExistence type="predicted"/>
<evidence type="ECO:0000256" key="1">
    <source>
        <dbReference type="SAM" id="MobiDB-lite"/>
    </source>
</evidence>
<evidence type="ECO:0000259" key="3">
    <source>
        <dbReference type="Pfam" id="PF18155"/>
    </source>
</evidence>